<dbReference type="SUPFAM" id="SSF51905">
    <property type="entry name" value="FAD/NAD(P)-binding domain"/>
    <property type="match status" value="1"/>
</dbReference>
<evidence type="ECO:0000313" key="2">
    <source>
        <dbReference type="Proteomes" id="UP000823405"/>
    </source>
</evidence>
<dbReference type="InterPro" id="IPR050562">
    <property type="entry name" value="FAD_mOase_fung"/>
</dbReference>
<dbReference type="EMBL" id="JAAAIN010001103">
    <property type="protein sequence ID" value="KAG0306912.1"/>
    <property type="molecule type" value="Genomic_DNA"/>
</dbReference>
<name>A0A9P6QZI1_9FUNG</name>
<dbReference type="Proteomes" id="UP000823405">
    <property type="component" value="Unassembled WGS sequence"/>
</dbReference>
<reference evidence="1" key="1">
    <citation type="journal article" date="2020" name="Fungal Divers.">
        <title>Resolving the Mortierellaceae phylogeny through synthesis of multi-gene phylogenetics and phylogenomics.</title>
        <authorList>
            <person name="Vandepol N."/>
            <person name="Liber J."/>
            <person name="Desiro A."/>
            <person name="Na H."/>
            <person name="Kennedy M."/>
            <person name="Barry K."/>
            <person name="Grigoriev I.V."/>
            <person name="Miller A.N."/>
            <person name="O'Donnell K."/>
            <person name="Stajich J.E."/>
            <person name="Bonito G."/>
        </authorList>
    </citation>
    <scope>NUCLEOTIDE SEQUENCE</scope>
    <source>
        <strain evidence="1">NVP60</strain>
    </source>
</reference>
<dbReference type="InterPro" id="IPR036188">
    <property type="entry name" value="FAD/NAD-bd_sf"/>
</dbReference>
<protein>
    <recommendedName>
        <fullName evidence="3">FAD-binding domain-containing protein</fullName>
    </recommendedName>
</protein>
<dbReference type="AlphaFoldDB" id="A0A9P6QZI1"/>
<dbReference type="PANTHER" id="PTHR47356:SF2">
    <property type="entry name" value="FAD-BINDING DOMAIN-CONTAINING PROTEIN-RELATED"/>
    <property type="match status" value="1"/>
</dbReference>
<accession>A0A9P6QZI1</accession>
<evidence type="ECO:0008006" key="3">
    <source>
        <dbReference type="Google" id="ProtNLM"/>
    </source>
</evidence>
<proteinExistence type="predicted"/>
<dbReference type="OrthoDB" id="655030at2759"/>
<dbReference type="PANTHER" id="PTHR47356">
    <property type="entry name" value="FAD-DEPENDENT MONOOXYGENASE ASQG-RELATED"/>
    <property type="match status" value="1"/>
</dbReference>
<comment type="caution">
    <text evidence="1">The sequence shown here is derived from an EMBL/GenBank/DDBJ whole genome shotgun (WGS) entry which is preliminary data.</text>
</comment>
<dbReference type="GO" id="GO:0004497">
    <property type="term" value="F:monooxygenase activity"/>
    <property type="evidence" value="ECO:0007669"/>
    <property type="project" value="InterPro"/>
</dbReference>
<sequence>MGDRTVTTSHNHKVLIANIPYEVFERAQEIKPIGSAIVLTSQTSPLIRQLGLEKEFNSLSTVLTAIHHEGNDVHIRCSDRTEYEGDILAGADGAYSAVRQNMHAELKEEKKLPPADGVPLLFINVCLVGQTRPLTVEEFPDLEQEECQFSRIVGENKPYAVSLVHEDYDRALF</sequence>
<keyword evidence="2" id="KW-1185">Reference proteome</keyword>
<evidence type="ECO:0000313" key="1">
    <source>
        <dbReference type="EMBL" id="KAG0306912.1"/>
    </source>
</evidence>
<gene>
    <name evidence="1" type="ORF">BGZ97_000576</name>
</gene>
<organism evidence="1 2">
    <name type="scientific">Linnemannia gamsii</name>
    <dbReference type="NCBI Taxonomy" id="64522"/>
    <lineage>
        <taxon>Eukaryota</taxon>
        <taxon>Fungi</taxon>
        <taxon>Fungi incertae sedis</taxon>
        <taxon>Mucoromycota</taxon>
        <taxon>Mortierellomycotina</taxon>
        <taxon>Mortierellomycetes</taxon>
        <taxon>Mortierellales</taxon>
        <taxon>Mortierellaceae</taxon>
        <taxon>Linnemannia</taxon>
    </lineage>
</organism>
<dbReference type="Gene3D" id="3.50.50.60">
    <property type="entry name" value="FAD/NAD(P)-binding domain"/>
    <property type="match status" value="1"/>
</dbReference>